<dbReference type="PANTHER" id="PTHR11820:SF112">
    <property type="entry name" value="FUMARYLACETOACETATE HYDROLASE FAMILY PROTEIN (AFU_ORTHOLOGUE AFUA_1G02370)-RELATED"/>
    <property type="match status" value="1"/>
</dbReference>
<dbReference type="FunFam" id="3.90.850.10:FF:000002">
    <property type="entry name" value="2-hydroxyhepta-2,4-diene-1,7-dioate isomerase"/>
    <property type="match status" value="1"/>
</dbReference>
<dbReference type="Proteomes" id="UP000462212">
    <property type="component" value="Unassembled WGS sequence"/>
</dbReference>
<dbReference type="SUPFAM" id="SSF56529">
    <property type="entry name" value="FAH"/>
    <property type="match status" value="1"/>
</dbReference>
<evidence type="ECO:0000256" key="2">
    <source>
        <dbReference type="ARBA" id="ARBA00022723"/>
    </source>
</evidence>
<comment type="similarity">
    <text evidence="1">Belongs to the FAH family.</text>
</comment>
<protein>
    <submittedName>
        <fullName evidence="4">Fumarylacetoacetate hydrolase domain-containing protein-like protein</fullName>
    </submittedName>
</protein>
<accession>A0A8H8RTC4</accession>
<evidence type="ECO:0000256" key="1">
    <source>
        <dbReference type="ARBA" id="ARBA00010211"/>
    </source>
</evidence>
<proteinExistence type="inferred from homology"/>
<dbReference type="PANTHER" id="PTHR11820">
    <property type="entry name" value="ACYLPYRUVASE"/>
    <property type="match status" value="1"/>
</dbReference>
<name>A0A8H8RTC4_9HELO</name>
<sequence>MAAAWTHLVRFIAEEDAQIHFGTLTPPNTLTWDCCRQPDKWFCFFRNSHREVMHIKQVSHYHSSFICFLMALLGKLLSPLAASDVPIIRCMGLNYRDHAKEANMAIPNDPVLFIKPRTAIAGPFPGKIAVPKFAQDGSSDYEAELSLVISKDGRDIKVEDALDYVLGYTCSNDVSARNAQFLNSQWCFSKGLDGSAPIGPVLVSPAAIGDAGKLAIKAIHNSNVVQDSNTKEMIFDIATTISYLSKGTTLERGTIIMTGTGPGIGCMRSPKVVLNHGDDMRVEIEKIGTLINEIYYE</sequence>
<dbReference type="EMBL" id="QGMJ01000191">
    <property type="protein sequence ID" value="TVY40172.1"/>
    <property type="molecule type" value="Genomic_DNA"/>
</dbReference>
<dbReference type="GO" id="GO:0006107">
    <property type="term" value="P:oxaloacetate metabolic process"/>
    <property type="evidence" value="ECO:0007669"/>
    <property type="project" value="UniProtKB-ARBA"/>
</dbReference>
<dbReference type="GO" id="GO:0016787">
    <property type="term" value="F:hydrolase activity"/>
    <property type="evidence" value="ECO:0007669"/>
    <property type="project" value="UniProtKB-KW"/>
</dbReference>
<dbReference type="Gene3D" id="3.90.850.10">
    <property type="entry name" value="Fumarylacetoacetase-like, C-terminal domain"/>
    <property type="match status" value="1"/>
</dbReference>
<reference evidence="4 5" key="1">
    <citation type="submission" date="2018-05" db="EMBL/GenBank/DDBJ databases">
        <title>Genome sequencing and assembly of the regulated plant pathogen Lachnellula willkommii and related sister species for the development of diagnostic species identification markers.</title>
        <authorList>
            <person name="Giroux E."/>
            <person name="Bilodeau G."/>
        </authorList>
    </citation>
    <scope>NUCLEOTIDE SEQUENCE [LARGE SCALE GENOMIC DNA]</scope>
    <source>
        <strain evidence="4 5">CBS 197.66</strain>
    </source>
</reference>
<dbReference type="GO" id="GO:0050163">
    <property type="term" value="F:oxaloacetate tautomerase activity"/>
    <property type="evidence" value="ECO:0007669"/>
    <property type="project" value="UniProtKB-ARBA"/>
</dbReference>
<dbReference type="InterPro" id="IPR036663">
    <property type="entry name" value="Fumarylacetoacetase_C_sf"/>
</dbReference>
<dbReference type="AlphaFoldDB" id="A0A8H8RTC4"/>
<dbReference type="Pfam" id="PF01557">
    <property type="entry name" value="FAA_hydrolase"/>
    <property type="match status" value="1"/>
</dbReference>
<comment type="caution">
    <text evidence="4">The sequence shown here is derived from an EMBL/GenBank/DDBJ whole genome shotgun (WGS) entry which is preliminary data.</text>
</comment>
<gene>
    <name evidence="4" type="primary">fahd2_1</name>
    <name evidence="4" type="ORF">LSUB1_G002150</name>
</gene>
<keyword evidence="2" id="KW-0479">Metal-binding</keyword>
<organism evidence="4 5">
    <name type="scientific">Lachnellula subtilissima</name>
    <dbReference type="NCBI Taxonomy" id="602034"/>
    <lineage>
        <taxon>Eukaryota</taxon>
        <taxon>Fungi</taxon>
        <taxon>Dikarya</taxon>
        <taxon>Ascomycota</taxon>
        <taxon>Pezizomycotina</taxon>
        <taxon>Leotiomycetes</taxon>
        <taxon>Helotiales</taxon>
        <taxon>Lachnaceae</taxon>
        <taxon>Lachnellula</taxon>
    </lineage>
</organism>
<evidence type="ECO:0000313" key="4">
    <source>
        <dbReference type="EMBL" id="TVY40172.1"/>
    </source>
</evidence>
<evidence type="ECO:0000259" key="3">
    <source>
        <dbReference type="Pfam" id="PF01557"/>
    </source>
</evidence>
<dbReference type="InterPro" id="IPR011234">
    <property type="entry name" value="Fumarylacetoacetase-like_C"/>
</dbReference>
<dbReference type="GO" id="GO:0046872">
    <property type="term" value="F:metal ion binding"/>
    <property type="evidence" value="ECO:0007669"/>
    <property type="project" value="UniProtKB-KW"/>
</dbReference>
<dbReference type="OrthoDB" id="411064at2759"/>
<keyword evidence="4" id="KW-0378">Hydrolase</keyword>
<feature type="domain" description="Fumarylacetoacetase-like C-terminal" evidence="3">
    <location>
        <begin position="88"/>
        <end position="294"/>
    </location>
</feature>
<keyword evidence="5" id="KW-1185">Reference proteome</keyword>
<evidence type="ECO:0000313" key="5">
    <source>
        <dbReference type="Proteomes" id="UP000462212"/>
    </source>
</evidence>